<dbReference type="EMBL" id="CAADFF010000022">
    <property type="protein sequence ID" value="VFJ90945.1"/>
    <property type="molecule type" value="Genomic_DNA"/>
</dbReference>
<gene>
    <name evidence="2" type="ORF">BECKLFY1418B_GA0070995_102230</name>
</gene>
<feature type="region of interest" description="Disordered" evidence="1">
    <location>
        <begin position="33"/>
        <end position="60"/>
    </location>
</feature>
<evidence type="ECO:0000313" key="2">
    <source>
        <dbReference type="EMBL" id="VFJ90945.1"/>
    </source>
</evidence>
<proteinExistence type="predicted"/>
<organism evidence="2">
    <name type="scientific">Candidatus Kentrum sp. LFY</name>
    <dbReference type="NCBI Taxonomy" id="2126342"/>
    <lineage>
        <taxon>Bacteria</taxon>
        <taxon>Pseudomonadati</taxon>
        <taxon>Pseudomonadota</taxon>
        <taxon>Gammaproteobacteria</taxon>
        <taxon>Candidatus Kentrum</taxon>
    </lineage>
</organism>
<accession>A0A450UEF2</accession>
<name>A0A450UEF2_9GAMM</name>
<evidence type="ECO:0000256" key="1">
    <source>
        <dbReference type="SAM" id="MobiDB-lite"/>
    </source>
</evidence>
<protein>
    <submittedName>
        <fullName evidence="2">Uncharacterized protein</fullName>
    </submittedName>
</protein>
<reference evidence="2" key="1">
    <citation type="submission" date="2019-02" db="EMBL/GenBank/DDBJ databases">
        <authorList>
            <person name="Gruber-Vodicka R. H."/>
            <person name="Seah K. B. B."/>
        </authorList>
    </citation>
    <scope>NUCLEOTIDE SEQUENCE</scope>
    <source>
        <strain evidence="2">BECK_M7</strain>
    </source>
</reference>
<sequence>MNKTIEKFLICHFERSEKSSGLKNSKCTRSLPPVEMTYPSRYRKNKNPERTSAPAKTHPASVLARSANMSSMRWNFGSGFAGLGDGRPMGMEITTPWKPTTGDLHCALAGPGKPEPAVDGLALLKVV</sequence>
<dbReference type="AlphaFoldDB" id="A0A450UEF2"/>